<feature type="transmembrane region" description="Helical" evidence="1">
    <location>
        <begin position="185"/>
        <end position="204"/>
    </location>
</feature>
<keyword evidence="1" id="KW-0812">Transmembrane</keyword>
<feature type="transmembrane region" description="Helical" evidence="1">
    <location>
        <begin position="224"/>
        <end position="248"/>
    </location>
</feature>
<reference evidence="4 5" key="1">
    <citation type="submission" date="2020-10" db="EMBL/GenBank/DDBJ databases">
        <title>Olsenella immobilis sp.nov., isolated from the mud in a fermentation cellar used for the production of Chinese strong-flavoured liquor.</title>
        <authorList>
            <person name="Lu L."/>
        </authorList>
    </citation>
    <scope>NUCLEOTIDE SEQUENCE [LARGE SCALE GENOMIC DNA]</scope>
    <source>
        <strain evidence="4 5">LZLJ-2</strain>
    </source>
</reference>
<name>A0A7S7RV43_9ACTN</name>
<dbReference type="PANTHER" id="PTHR37810:SF9">
    <property type="entry name" value="MEMBRANE PROTEIN"/>
    <property type="match status" value="1"/>
</dbReference>
<keyword evidence="5" id="KW-1185">Reference proteome</keyword>
<evidence type="ECO:0000259" key="3">
    <source>
        <dbReference type="Pfam" id="PF19124"/>
    </source>
</evidence>
<dbReference type="Pfam" id="PF07853">
    <property type="entry name" value="DUF1648"/>
    <property type="match status" value="1"/>
</dbReference>
<feature type="domain" description="DUF1648" evidence="2">
    <location>
        <begin position="142"/>
        <end position="187"/>
    </location>
</feature>
<dbReference type="Proteomes" id="UP000593735">
    <property type="component" value="Chromosome"/>
</dbReference>
<proteinExistence type="predicted"/>
<gene>
    <name evidence="4" type="ORF">INP52_02430</name>
</gene>
<feature type="transmembrane region" description="Helical" evidence="1">
    <location>
        <begin position="132"/>
        <end position="153"/>
    </location>
</feature>
<evidence type="ECO:0000313" key="4">
    <source>
        <dbReference type="EMBL" id="QOY61082.1"/>
    </source>
</evidence>
<feature type="transmembrane region" description="Helical" evidence="1">
    <location>
        <begin position="78"/>
        <end position="101"/>
    </location>
</feature>
<evidence type="ECO:0000256" key="1">
    <source>
        <dbReference type="SAM" id="Phobius"/>
    </source>
</evidence>
<dbReference type="AlphaFoldDB" id="A0A7S7RV43"/>
<dbReference type="InterPro" id="IPR043831">
    <property type="entry name" value="DUF5808"/>
</dbReference>
<feature type="transmembrane region" description="Helical" evidence="1">
    <location>
        <begin position="260"/>
        <end position="280"/>
    </location>
</feature>
<organism evidence="4 5">
    <name type="scientific">Thermophilibacter immobilis</name>
    <dbReference type="NCBI Taxonomy" id="2779519"/>
    <lineage>
        <taxon>Bacteria</taxon>
        <taxon>Bacillati</taxon>
        <taxon>Actinomycetota</taxon>
        <taxon>Coriobacteriia</taxon>
        <taxon>Coriobacteriales</taxon>
        <taxon>Atopobiaceae</taxon>
        <taxon>Thermophilibacter</taxon>
    </lineage>
</organism>
<dbReference type="KEGG" id="tio:INP52_02430"/>
<feature type="transmembrane region" description="Helical" evidence="1">
    <location>
        <begin position="341"/>
        <end position="362"/>
    </location>
</feature>
<dbReference type="InterPro" id="IPR012867">
    <property type="entry name" value="DUF1648"/>
</dbReference>
<evidence type="ECO:0000313" key="5">
    <source>
        <dbReference type="Proteomes" id="UP000593735"/>
    </source>
</evidence>
<dbReference type="PANTHER" id="PTHR37810">
    <property type="entry name" value="IMMUNITY PROTEIN SDPI"/>
    <property type="match status" value="1"/>
</dbReference>
<feature type="domain" description="DUF5808" evidence="3">
    <location>
        <begin position="316"/>
        <end position="341"/>
    </location>
</feature>
<accession>A0A7S7RV43</accession>
<dbReference type="GO" id="GO:0009636">
    <property type="term" value="P:response to toxic substance"/>
    <property type="evidence" value="ECO:0007669"/>
    <property type="project" value="TreeGrafter"/>
</dbReference>
<sequence length="363" mass="37557">MSSFLSVLLAICLALPGLSMAVMPWLTPAGEVFAVTVPPAAVHDPRIRRLRAGYAAAMVALTVAVALIGVLDPTNVALYVTLCMVLPVVGFAGMLVCRARVQAIKVREGWRATGEKTTSAVLPAAAPGPLPLAWNLLYLPIISATAALTVALYPSMPAQIPMHTGLDGVVNGWAEKSWGAAALPVLMQLFMAAVMIACHAGVLVSKRGGAGACPVAGALAYGRFAQVQTASLLGMGLALTASMTLMVLSEAQIVGMGEAGALVGVLTLVSTGVALALSAWTGQSGARLLGTSAGRDEVLSTDDDGLWKGGVFYVSRDDPSVMVPKRFGVGWTLNWGNWRSWAVTGAFVALTALFVWLTMVLVG</sequence>
<feature type="transmembrane region" description="Helical" evidence="1">
    <location>
        <begin position="50"/>
        <end position="71"/>
    </location>
</feature>
<protein>
    <submittedName>
        <fullName evidence="4">DUF1648 domain-containing protein</fullName>
    </submittedName>
</protein>
<dbReference type="Pfam" id="PF19124">
    <property type="entry name" value="DUF5808"/>
    <property type="match status" value="1"/>
</dbReference>
<dbReference type="RefSeq" id="WP_194372111.1">
    <property type="nucleotide sequence ID" value="NZ_CP063767.1"/>
</dbReference>
<evidence type="ECO:0000259" key="2">
    <source>
        <dbReference type="Pfam" id="PF07853"/>
    </source>
</evidence>
<keyword evidence="1" id="KW-1133">Transmembrane helix</keyword>
<dbReference type="EMBL" id="CP063767">
    <property type="protein sequence ID" value="QOY61082.1"/>
    <property type="molecule type" value="Genomic_DNA"/>
</dbReference>
<keyword evidence="1" id="KW-0472">Membrane</keyword>